<dbReference type="InterPro" id="IPR001841">
    <property type="entry name" value="Znf_RING"/>
</dbReference>
<feature type="region of interest" description="Disordered" evidence="9">
    <location>
        <begin position="1"/>
        <end position="21"/>
    </location>
</feature>
<keyword evidence="2" id="KW-0547">Nucleotide-binding</keyword>
<name>A0A0D2WGJ3_CAPO3</name>
<feature type="compositionally biased region" description="Low complexity" evidence="9">
    <location>
        <begin position="45"/>
        <end position="55"/>
    </location>
</feature>
<evidence type="ECO:0000259" key="12">
    <source>
        <dbReference type="PROSITE" id="PS51194"/>
    </source>
</evidence>
<sequence length="1096" mass="119796">MPPKRKTTANAVASAAEPEAVPMDVAPAVAPAAVVVAPTMRRTRSSTAQAQSQSQPAPPLATPAVSATEARQTRQTLKRAASSSAASNAAPAPTTRSTTTTLNDDAEATQAGLRPIDLTRQATASVPSSLSSLSSSSSSLMLGSSSGAGNSRRETKILAGRPPNTTAAADNGDIVILDSPPASPVARAGLSTSSGRAGPSTSEASARASSSLPMPTATASTTVSQLRSYSSSTSAPAAQWSSHPPPTLSSAARAPTFSSQPRPNEQKPKPALQFPSSSEENAADSSNLVYDLTQPGSSGPLGVMRALTPAERQLLQPAKKQISLGTDLHATAASTTDPYDAMAIQRRNEEAAAVVRRTLRPFDEGSSDDEDADPSYSSYPTREAITDTDAVNLAEMLKELGENSEKRVEVVPGLNVELYPHQKIGTAWMIAREKKAPFGGLLADEPGLGKTLQCISTMLINRPPPLKANPNVRQPMRTLVVAPMALVRQWEAEILGKVDSGLELKVYVYHGAHRNRDPYFLASQDVVLTTYALVANEAPFQDEFMINKRSSPLFKVRWFRVVLDEATCIKNRGAAVSQAVAKLHYERQWCISGTPIQNSIEDLFPLFRFLKYAPYDQYHRFCSSFNIRKTLQFSAKNIQQLQAVMAPICLRRLKSSMIDGKPILNLPPRTVTVSRQPFSMEELDFYNALEKRSQVRFSRYLLRGQAMNHYSNLLLMLLHLRQACDHPHLIRPVRELAEMQHVDPSRYNALMREQDERHNRAVQRQQEAEAAQTSTRRSRRTLGDMEDDDDDDDDDDDEEETVAGASSRDRGNDRPATGGVDSLPADVRKRVLEGNIQTECPICMDVATGENEGVISRCGHVFCRACLVAYLENGLRRNVNDKATCPTCRQPIDQRQVVPLAAIQKSMSKKPSADEEQGEGALADDDEDGDDEIAKTLVPVNLGTTLNPREHQNLTRVQDVMNGGAAAAPSLRDLLQLQYRFEQTAQSSTKIKYLTSRIHATLKEDPSLKILVFSQWTSMLDLLEPALQEAHIFFSRFDGSMSMREKDNVIREFGHLRSQTRVMLCSLKCTSMGLNLTMASRVFIVGTWTALVFIAC</sequence>
<feature type="compositionally biased region" description="Low complexity" evidence="9">
    <location>
        <begin position="200"/>
        <end position="211"/>
    </location>
</feature>
<feature type="compositionally biased region" description="Low complexity" evidence="9">
    <location>
        <begin position="78"/>
        <end position="103"/>
    </location>
</feature>
<dbReference type="InterPro" id="IPR049730">
    <property type="entry name" value="SNF2/RAD54-like_C"/>
</dbReference>
<dbReference type="InParanoid" id="A0A0D2WGJ3"/>
<dbReference type="STRING" id="595528.A0A0D2WGJ3"/>
<feature type="domain" description="RING-type" evidence="10">
    <location>
        <begin position="840"/>
        <end position="889"/>
    </location>
</feature>
<dbReference type="AlphaFoldDB" id="A0A0D2WGJ3"/>
<dbReference type="GO" id="GO:0005737">
    <property type="term" value="C:cytoplasm"/>
    <property type="evidence" value="ECO:0007669"/>
    <property type="project" value="TreeGrafter"/>
</dbReference>
<dbReference type="Gene3D" id="3.40.50.10810">
    <property type="entry name" value="Tandem AAA-ATPase domain"/>
    <property type="match status" value="1"/>
</dbReference>
<evidence type="ECO:0000256" key="5">
    <source>
        <dbReference type="ARBA" id="ARBA00022806"/>
    </source>
</evidence>
<evidence type="ECO:0000259" key="11">
    <source>
        <dbReference type="PROSITE" id="PS51192"/>
    </source>
</evidence>
<dbReference type="InterPro" id="IPR017907">
    <property type="entry name" value="Znf_RING_CS"/>
</dbReference>
<dbReference type="OrthoDB" id="448448at2759"/>
<dbReference type="PhylomeDB" id="A0A0D2WGJ3"/>
<keyword evidence="1" id="KW-0479">Metal-binding</keyword>
<feature type="region of interest" description="Disordered" evidence="9">
    <location>
        <begin position="904"/>
        <end position="930"/>
    </location>
</feature>
<feature type="region of interest" description="Disordered" evidence="9">
    <location>
        <begin position="40"/>
        <end position="283"/>
    </location>
</feature>
<keyword evidence="4" id="KW-0378">Hydrolase</keyword>
<evidence type="ECO:0000256" key="9">
    <source>
        <dbReference type="SAM" id="MobiDB-lite"/>
    </source>
</evidence>
<dbReference type="Pfam" id="PF00271">
    <property type="entry name" value="Helicase_C"/>
    <property type="match status" value="1"/>
</dbReference>
<dbReference type="GO" id="GO:0005634">
    <property type="term" value="C:nucleus"/>
    <property type="evidence" value="ECO:0007669"/>
    <property type="project" value="TreeGrafter"/>
</dbReference>
<keyword evidence="6" id="KW-0862">Zinc</keyword>
<dbReference type="GO" id="GO:0004386">
    <property type="term" value="F:helicase activity"/>
    <property type="evidence" value="ECO:0007669"/>
    <property type="project" value="UniProtKB-KW"/>
</dbReference>
<dbReference type="InterPro" id="IPR014001">
    <property type="entry name" value="Helicase_ATP-bd"/>
</dbReference>
<feature type="compositionally biased region" description="Low complexity" evidence="9">
    <location>
        <begin position="9"/>
        <end position="21"/>
    </location>
</feature>
<protein>
    <submittedName>
        <fullName evidence="13">Uncharacterized protein</fullName>
    </submittedName>
</protein>
<feature type="compositionally biased region" description="Low complexity" evidence="9">
    <location>
        <begin position="128"/>
        <end position="147"/>
    </location>
</feature>
<feature type="region of interest" description="Disordered" evidence="9">
    <location>
        <begin position="756"/>
        <end position="825"/>
    </location>
</feature>
<dbReference type="InterPro" id="IPR000330">
    <property type="entry name" value="SNF2_N"/>
</dbReference>
<dbReference type="Pfam" id="PF13445">
    <property type="entry name" value="zf-RING_UBOX"/>
    <property type="match status" value="1"/>
</dbReference>
<dbReference type="Gene3D" id="3.40.50.300">
    <property type="entry name" value="P-loop containing nucleotide triphosphate hydrolases"/>
    <property type="match status" value="1"/>
</dbReference>
<dbReference type="PANTHER" id="PTHR45626:SF16">
    <property type="entry name" value="ATP-DEPENDENT HELICASE ULS1"/>
    <property type="match status" value="1"/>
</dbReference>
<gene>
    <name evidence="13" type="ORF">CAOG_009287</name>
</gene>
<reference evidence="14" key="1">
    <citation type="submission" date="2011-02" db="EMBL/GenBank/DDBJ databases">
        <title>The Genome Sequence of Capsaspora owczarzaki ATCC 30864.</title>
        <authorList>
            <person name="Russ C."/>
            <person name="Cuomo C."/>
            <person name="Burger G."/>
            <person name="Gray M.W."/>
            <person name="Holland P.W.H."/>
            <person name="King N."/>
            <person name="Lang F.B.F."/>
            <person name="Roger A.J."/>
            <person name="Ruiz-Trillo I."/>
            <person name="Young S.K."/>
            <person name="Zeng Q."/>
            <person name="Gargeya S."/>
            <person name="Alvarado L."/>
            <person name="Berlin A."/>
            <person name="Chapman S.B."/>
            <person name="Chen Z."/>
            <person name="Freedman E."/>
            <person name="Gellesch M."/>
            <person name="Goldberg J."/>
            <person name="Griggs A."/>
            <person name="Gujja S."/>
            <person name="Heilman E."/>
            <person name="Heiman D."/>
            <person name="Howarth C."/>
            <person name="Mehta T."/>
            <person name="Neiman D."/>
            <person name="Pearson M."/>
            <person name="Roberts A."/>
            <person name="Saif S."/>
            <person name="Shea T."/>
            <person name="Shenoy N."/>
            <person name="Sisk P."/>
            <person name="Stolte C."/>
            <person name="Sykes S."/>
            <person name="White J."/>
            <person name="Yandava C."/>
            <person name="Haas B."/>
            <person name="Nusbaum C."/>
            <person name="Birren B."/>
        </authorList>
    </citation>
    <scope>NUCLEOTIDE SEQUENCE</scope>
    <source>
        <strain evidence="14">ATCC 30864</strain>
    </source>
</reference>
<keyword evidence="3 8" id="KW-0863">Zinc-finger</keyword>
<keyword evidence="14" id="KW-1185">Reference proteome</keyword>
<dbReference type="SMART" id="SM00184">
    <property type="entry name" value="RING"/>
    <property type="match status" value="1"/>
</dbReference>
<dbReference type="CDD" id="cd18008">
    <property type="entry name" value="DEXDc_SHPRH-like"/>
    <property type="match status" value="1"/>
</dbReference>
<dbReference type="PROSITE" id="PS51194">
    <property type="entry name" value="HELICASE_CTER"/>
    <property type="match status" value="1"/>
</dbReference>
<dbReference type="GO" id="GO:0005524">
    <property type="term" value="F:ATP binding"/>
    <property type="evidence" value="ECO:0007669"/>
    <property type="project" value="UniProtKB-KW"/>
</dbReference>
<evidence type="ECO:0000313" key="14">
    <source>
        <dbReference type="Proteomes" id="UP000008743"/>
    </source>
</evidence>
<dbReference type="InterPro" id="IPR027370">
    <property type="entry name" value="Znf-RING_euk"/>
</dbReference>
<evidence type="ECO:0000256" key="8">
    <source>
        <dbReference type="PROSITE-ProRule" id="PRU00175"/>
    </source>
</evidence>
<evidence type="ECO:0000256" key="7">
    <source>
        <dbReference type="ARBA" id="ARBA00022840"/>
    </source>
</evidence>
<dbReference type="SUPFAM" id="SSF57850">
    <property type="entry name" value="RING/U-box"/>
    <property type="match status" value="1"/>
</dbReference>
<dbReference type="PANTHER" id="PTHR45626">
    <property type="entry name" value="TRANSCRIPTION TERMINATION FACTOR 2-RELATED"/>
    <property type="match status" value="1"/>
</dbReference>
<dbReference type="PROSITE" id="PS51192">
    <property type="entry name" value="HELICASE_ATP_BIND_1"/>
    <property type="match status" value="1"/>
</dbReference>
<proteinExistence type="predicted"/>
<dbReference type="PROSITE" id="PS00518">
    <property type="entry name" value="ZF_RING_1"/>
    <property type="match status" value="1"/>
</dbReference>
<dbReference type="SMART" id="SM00487">
    <property type="entry name" value="DEXDc"/>
    <property type="match status" value="1"/>
</dbReference>
<keyword evidence="7" id="KW-0067">ATP-binding</keyword>
<dbReference type="GO" id="GO:0008094">
    <property type="term" value="F:ATP-dependent activity, acting on DNA"/>
    <property type="evidence" value="ECO:0007669"/>
    <property type="project" value="TreeGrafter"/>
</dbReference>
<dbReference type="CDD" id="cd18793">
    <property type="entry name" value="SF2_C_SNF"/>
    <property type="match status" value="1"/>
</dbReference>
<feature type="compositionally biased region" description="Acidic residues" evidence="9">
    <location>
        <begin position="914"/>
        <end position="930"/>
    </location>
</feature>
<dbReference type="InterPro" id="IPR038718">
    <property type="entry name" value="SNF2-like_sf"/>
</dbReference>
<evidence type="ECO:0000256" key="1">
    <source>
        <dbReference type="ARBA" id="ARBA00022723"/>
    </source>
</evidence>
<accession>A0A0D2WGJ3</accession>
<feature type="compositionally biased region" description="Acidic residues" evidence="9">
    <location>
        <begin position="784"/>
        <end position="801"/>
    </location>
</feature>
<dbReference type="SUPFAM" id="SSF52540">
    <property type="entry name" value="P-loop containing nucleoside triphosphate hydrolases"/>
    <property type="match status" value="2"/>
</dbReference>
<dbReference type="GO" id="GO:0016787">
    <property type="term" value="F:hydrolase activity"/>
    <property type="evidence" value="ECO:0007669"/>
    <property type="project" value="UniProtKB-KW"/>
</dbReference>
<evidence type="ECO:0000256" key="2">
    <source>
        <dbReference type="ARBA" id="ARBA00022741"/>
    </source>
</evidence>
<feature type="compositionally biased region" description="Polar residues" evidence="9">
    <location>
        <begin position="217"/>
        <end position="242"/>
    </location>
</feature>
<evidence type="ECO:0000256" key="4">
    <source>
        <dbReference type="ARBA" id="ARBA00022801"/>
    </source>
</evidence>
<dbReference type="GO" id="GO:0008270">
    <property type="term" value="F:zinc ion binding"/>
    <property type="evidence" value="ECO:0007669"/>
    <property type="project" value="UniProtKB-KW"/>
</dbReference>
<dbReference type="Gene3D" id="3.30.40.10">
    <property type="entry name" value="Zinc/RING finger domain, C3HC4 (zinc finger)"/>
    <property type="match status" value="1"/>
</dbReference>
<evidence type="ECO:0000256" key="3">
    <source>
        <dbReference type="ARBA" id="ARBA00022771"/>
    </source>
</evidence>
<feature type="compositionally biased region" description="Low complexity" evidence="9">
    <location>
        <begin position="762"/>
        <end position="775"/>
    </location>
</feature>
<feature type="domain" description="Helicase ATP-binding" evidence="11">
    <location>
        <begin position="431"/>
        <end position="613"/>
    </location>
</feature>
<feature type="region of interest" description="Disordered" evidence="9">
    <location>
        <begin position="358"/>
        <end position="382"/>
    </location>
</feature>
<dbReference type="InterPro" id="IPR013083">
    <property type="entry name" value="Znf_RING/FYVE/PHD"/>
</dbReference>
<dbReference type="Pfam" id="PF00176">
    <property type="entry name" value="SNF2-rel_dom"/>
    <property type="match status" value="1"/>
</dbReference>
<feature type="domain" description="Helicase C-terminal" evidence="12">
    <location>
        <begin position="993"/>
        <end position="1096"/>
    </location>
</feature>
<dbReference type="EMBL" id="KE346360">
    <property type="protein sequence ID" value="KJE88535.1"/>
    <property type="molecule type" value="Genomic_DNA"/>
</dbReference>
<dbReference type="eggNOG" id="KOG1001">
    <property type="taxonomic scope" value="Eukaryota"/>
</dbReference>
<organism evidence="13 14">
    <name type="scientific">Capsaspora owczarzaki (strain ATCC 30864)</name>
    <dbReference type="NCBI Taxonomy" id="595528"/>
    <lineage>
        <taxon>Eukaryota</taxon>
        <taxon>Filasterea</taxon>
        <taxon>Capsaspora</taxon>
    </lineage>
</organism>
<dbReference type="PROSITE" id="PS50089">
    <property type="entry name" value="ZF_RING_2"/>
    <property type="match status" value="1"/>
</dbReference>
<evidence type="ECO:0000259" key="10">
    <source>
        <dbReference type="PROSITE" id="PS50089"/>
    </source>
</evidence>
<dbReference type="InterPro" id="IPR027417">
    <property type="entry name" value="P-loop_NTPase"/>
</dbReference>
<evidence type="ECO:0000256" key="6">
    <source>
        <dbReference type="ARBA" id="ARBA00022833"/>
    </source>
</evidence>
<evidence type="ECO:0000313" key="13">
    <source>
        <dbReference type="EMBL" id="KJE88535.1"/>
    </source>
</evidence>
<dbReference type="InterPro" id="IPR050628">
    <property type="entry name" value="SNF2_RAD54_helicase_TF"/>
</dbReference>
<keyword evidence="5" id="KW-0347">Helicase</keyword>
<dbReference type="InterPro" id="IPR001650">
    <property type="entry name" value="Helicase_C-like"/>
</dbReference>
<dbReference type="GO" id="GO:0000724">
    <property type="term" value="P:double-strand break repair via homologous recombination"/>
    <property type="evidence" value="ECO:0007669"/>
    <property type="project" value="TreeGrafter"/>
</dbReference>
<dbReference type="Proteomes" id="UP000008743">
    <property type="component" value="Unassembled WGS sequence"/>
</dbReference>